<dbReference type="GO" id="GO:0006796">
    <property type="term" value="P:phosphate-containing compound metabolic process"/>
    <property type="evidence" value="ECO:0007669"/>
    <property type="project" value="InterPro"/>
</dbReference>
<dbReference type="FunFam" id="1.10.730.10:FF:000025">
    <property type="entry name" value="Isoleucine--tRNA ligase cytoplasmic"/>
    <property type="match status" value="1"/>
</dbReference>
<dbReference type="GO" id="GO:0005737">
    <property type="term" value="C:cytoplasm"/>
    <property type="evidence" value="ECO:0007669"/>
    <property type="project" value="InterPro"/>
</dbReference>
<keyword evidence="11 15" id="KW-0648">Protein biosynthesis</keyword>
<dbReference type="GO" id="GO:0009791">
    <property type="term" value="P:post-embryonic development"/>
    <property type="evidence" value="ECO:0007669"/>
    <property type="project" value="UniProtKB-ARBA"/>
</dbReference>
<dbReference type="Gene3D" id="3.90.80.10">
    <property type="entry name" value="Inorganic pyrophosphatase"/>
    <property type="match status" value="1"/>
</dbReference>
<dbReference type="SUPFAM" id="SSF50677">
    <property type="entry name" value="ValRS/IleRS/LeuRS editing domain"/>
    <property type="match status" value="1"/>
</dbReference>
<comment type="similarity">
    <text evidence="2 15">Belongs to the class-I aminoacyl-tRNA synthetase family.</text>
</comment>
<dbReference type="CDD" id="cd00412">
    <property type="entry name" value="pyrophosphatase"/>
    <property type="match status" value="1"/>
</dbReference>
<evidence type="ECO:0000256" key="2">
    <source>
        <dbReference type="ARBA" id="ARBA00005594"/>
    </source>
</evidence>
<feature type="domain" description="Aminoacyl-tRNA synthetase class Ia" evidence="17">
    <location>
        <begin position="370"/>
        <end position="813"/>
    </location>
</feature>
<feature type="region of interest" description="Disordered" evidence="16">
    <location>
        <begin position="469"/>
        <end position="506"/>
    </location>
</feature>
<evidence type="ECO:0000313" key="20">
    <source>
        <dbReference type="Proteomes" id="UP001202328"/>
    </source>
</evidence>
<dbReference type="AlphaFoldDB" id="A0AAD4XJE3"/>
<dbReference type="InterPro" id="IPR008162">
    <property type="entry name" value="Pyrophosphatase"/>
</dbReference>
<evidence type="ECO:0000256" key="11">
    <source>
        <dbReference type="ARBA" id="ARBA00022917"/>
    </source>
</evidence>
<dbReference type="InterPro" id="IPR002300">
    <property type="entry name" value="aa-tRNA-synth_Ia"/>
</dbReference>
<evidence type="ECO:0000256" key="3">
    <source>
        <dbReference type="ARBA" id="ARBA00006220"/>
    </source>
</evidence>
<comment type="cofactor">
    <cofactor evidence="1">
        <name>Mg(2+)</name>
        <dbReference type="ChEBI" id="CHEBI:18420"/>
    </cofactor>
</comment>
<comment type="similarity">
    <text evidence="3">Belongs to the PPase family.</text>
</comment>
<gene>
    <name evidence="19" type="ORF">MKW98_000177</name>
</gene>
<dbReference type="InterPro" id="IPR023586">
    <property type="entry name" value="Ile-tRNA-ligase_type2"/>
</dbReference>
<dbReference type="InterPro" id="IPR014729">
    <property type="entry name" value="Rossmann-like_a/b/a_fold"/>
</dbReference>
<dbReference type="InterPro" id="IPR033709">
    <property type="entry name" value="Anticodon_Ile_ABEc"/>
</dbReference>
<dbReference type="Pfam" id="PF00133">
    <property type="entry name" value="tRNA-synt_1"/>
    <property type="match status" value="2"/>
</dbReference>
<evidence type="ECO:0000256" key="10">
    <source>
        <dbReference type="ARBA" id="ARBA00022842"/>
    </source>
</evidence>
<evidence type="ECO:0000256" key="9">
    <source>
        <dbReference type="ARBA" id="ARBA00022840"/>
    </source>
</evidence>
<dbReference type="FunFam" id="3.90.80.10:FF:000007">
    <property type="entry name" value="Inorganic pyrophosphatase, mitochondrial"/>
    <property type="match status" value="1"/>
</dbReference>
<dbReference type="GO" id="GO:0004822">
    <property type="term" value="F:isoleucine-tRNA ligase activity"/>
    <property type="evidence" value="ECO:0007669"/>
    <property type="project" value="UniProtKB-EC"/>
</dbReference>
<evidence type="ECO:0000256" key="1">
    <source>
        <dbReference type="ARBA" id="ARBA00001946"/>
    </source>
</evidence>
<dbReference type="PANTHER" id="PTHR42780">
    <property type="entry name" value="SOLEUCYL-TRNA SYNTHETASE"/>
    <property type="match status" value="1"/>
</dbReference>
<dbReference type="FunFam" id="3.40.50.620:FF:000133">
    <property type="entry name" value="Isoleucyl-tRNA synthetase, cytoplasmic"/>
    <property type="match status" value="1"/>
</dbReference>
<dbReference type="EC" id="3.6.1.1" evidence="4"/>
<dbReference type="Proteomes" id="UP001202328">
    <property type="component" value="Unassembled WGS sequence"/>
</dbReference>
<dbReference type="PROSITE" id="PS00178">
    <property type="entry name" value="AA_TRNA_LIGASE_I"/>
    <property type="match status" value="1"/>
</dbReference>
<reference evidence="19" key="1">
    <citation type="submission" date="2022-04" db="EMBL/GenBank/DDBJ databases">
        <title>A functionally conserved STORR gene fusion in Papaver species that diverged 16.8 million years ago.</title>
        <authorList>
            <person name="Catania T."/>
        </authorList>
    </citation>
    <scope>NUCLEOTIDE SEQUENCE</scope>
    <source>
        <strain evidence="19">S-188037</strain>
    </source>
</reference>
<keyword evidence="12 15" id="KW-0030">Aminoacyl-tRNA synthetase</keyword>
<dbReference type="CDD" id="cd00818">
    <property type="entry name" value="IleRS_core"/>
    <property type="match status" value="1"/>
</dbReference>
<name>A0AAD4XJE3_9MAGN</name>
<keyword evidence="5 15" id="KW-0436">Ligase</keyword>
<keyword evidence="20" id="KW-1185">Reference proteome</keyword>
<keyword evidence="9 15" id="KW-0067">ATP-binding</keyword>
<dbReference type="CDD" id="cd07961">
    <property type="entry name" value="Anticodon_Ia_Ile_ABEc"/>
    <property type="match status" value="1"/>
</dbReference>
<evidence type="ECO:0000256" key="8">
    <source>
        <dbReference type="ARBA" id="ARBA00022801"/>
    </source>
</evidence>
<comment type="catalytic activity">
    <reaction evidence="13">
        <text>diphosphate + H2O = 2 phosphate + H(+)</text>
        <dbReference type="Rhea" id="RHEA:24576"/>
        <dbReference type="ChEBI" id="CHEBI:15377"/>
        <dbReference type="ChEBI" id="CHEBI:15378"/>
        <dbReference type="ChEBI" id="CHEBI:33019"/>
        <dbReference type="ChEBI" id="CHEBI:43474"/>
        <dbReference type="EC" id="3.6.1.1"/>
    </reaction>
</comment>
<protein>
    <recommendedName>
        <fullName evidence="4">inorganic diphosphatase</fullName>
        <ecNumber evidence="4">3.6.1.1</ecNumber>
    </recommendedName>
</protein>
<dbReference type="Gene3D" id="1.10.730.10">
    <property type="entry name" value="Isoleucyl-tRNA Synthetase, Domain 1"/>
    <property type="match status" value="1"/>
</dbReference>
<dbReference type="SUPFAM" id="SSF47323">
    <property type="entry name" value="Anticodon-binding domain of a subclass of class I aminoacyl-tRNA synthetases"/>
    <property type="match status" value="1"/>
</dbReference>
<dbReference type="InterPro" id="IPR001412">
    <property type="entry name" value="aa-tRNA-synth_I_CS"/>
</dbReference>
<dbReference type="GO" id="GO:0000049">
    <property type="term" value="F:tRNA binding"/>
    <property type="evidence" value="ECO:0007669"/>
    <property type="project" value="InterPro"/>
</dbReference>
<accession>A0AAD4XJE3</accession>
<dbReference type="Gene3D" id="3.40.50.620">
    <property type="entry name" value="HUPs"/>
    <property type="match status" value="2"/>
</dbReference>
<evidence type="ECO:0000256" key="5">
    <source>
        <dbReference type="ARBA" id="ARBA00022598"/>
    </source>
</evidence>
<evidence type="ECO:0000256" key="7">
    <source>
        <dbReference type="ARBA" id="ARBA00022741"/>
    </source>
</evidence>
<evidence type="ECO:0000259" key="17">
    <source>
        <dbReference type="Pfam" id="PF00133"/>
    </source>
</evidence>
<proteinExistence type="inferred from homology"/>
<dbReference type="PANTHER" id="PTHR42780:SF1">
    <property type="entry name" value="ISOLEUCINE--TRNA LIGASE, CYTOPLASMIC"/>
    <property type="match status" value="1"/>
</dbReference>
<comment type="catalytic activity">
    <reaction evidence="14">
        <text>tRNA(Ile) + L-isoleucine + ATP = L-isoleucyl-tRNA(Ile) + AMP + diphosphate</text>
        <dbReference type="Rhea" id="RHEA:11060"/>
        <dbReference type="Rhea" id="RHEA-COMP:9666"/>
        <dbReference type="Rhea" id="RHEA-COMP:9695"/>
        <dbReference type="ChEBI" id="CHEBI:30616"/>
        <dbReference type="ChEBI" id="CHEBI:33019"/>
        <dbReference type="ChEBI" id="CHEBI:58045"/>
        <dbReference type="ChEBI" id="CHEBI:78442"/>
        <dbReference type="ChEBI" id="CHEBI:78528"/>
        <dbReference type="ChEBI" id="CHEBI:456215"/>
        <dbReference type="EC" id="6.1.1.5"/>
    </reaction>
</comment>
<dbReference type="SUPFAM" id="SSF52374">
    <property type="entry name" value="Nucleotidylyl transferase"/>
    <property type="match status" value="1"/>
</dbReference>
<dbReference type="GO" id="GO:0005524">
    <property type="term" value="F:ATP binding"/>
    <property type="evidence" value="ECO:0007669"/>
    <property type="project" value="UniProtKB-KW"/>
</dbReference>
<keyword evidence="7 15" id="KW-0547">Nucleotide-binding</keyword>
<dbReference type="GO" id="GO:0004427">
    <property type="term" value="F:inorganic diphosphate phosphatase activity"/>
    <property type="evidence" value="ECO:0007669"/>
    <property type="project" value="UniProtKB-EC"/>
</dbReference>
<dbReference type="GO" id="GO:0006428">
    <property type="term" value="P:isoleucyl-tRNA aminoacylation"/>
    <property type="evidence" value="ECO:0007669"/>
    <property type="project" value="TreeGrafter"/>
</dbReference>
<comment type="caution">
    <text evidence="19">The sequence shown here is derived from an EMBL/GenBank/DDBJ whole genome shotgun (WGS) entry which is preliminary data.</text>
</comment>
<dbReference type="Pfam" id="PF00719">
    <property type="entry name" value="Pyrophosphatase"/>
    <property type="match status" value="1"/>
</dbReference>
<keyword evidence="8" id="KW-0378">Hydrolase</keyword>
<dbReference type="InterPro" id="IPR009080">
    <property type="entry name" value="tRNAsynth_Ia_anticodon-bd"/>
</dbReference>
<evidence type="ECO:0000256" key="14">
    <source>
        <dbReference type="ARBA" id="ARBA00048359"/>
    </source>
</evidence>
<dbReference type="InterPro" id="IPR036649">
    <property type="entry name" value="Pyrophosphatase_sf"/>
</dbReference>
<evidence type="ECO:0000256" key="4">
    <source>
        <dbReference type="ARBA" id="ARBA00012146"/>
    </source>
</evidence>
<evidence type="ECO:0000256" key="15">
    <source>
        <dbReference type="RuleBase" id="RU363035"/>
    </source>
</evidence>
<keyword evidence="10" id="KW-0460">Magnesium</keyword>
<dbReference type="InterPro" id="IPR009008">
    <property type="entry name" value="Val/Leu/Ile-tRNA-synth_edit"/>
</dbReference>
<evidence type="ECO:0000256" key="13">
    <source>
        <dbReference type="ARBA" id="ARBA00047820"/>
    </source>
</evidence>
<dbReference type="EMBL" id="JAJJMB010008958">
    <property type="protein sequence ID" value="KAI3917943.1"/>
    <property type="molecule type" value="Genomic_DNA"/>
</dbReference>
<evidence type="ECO:0000256" key="16">
    <source>
        <dbReference type="SAM" id="MobiDB-lite"/>
    </source>
</evidence>
<dbReference type="InterPro" id="IPR013155">
    <property type="entry name" value="M/V/L/I-tRNA-synth_anticd-bd"/>
</dbReference>
<feature type="domain" description="Methionyl/Valyl/Leucyl/Isoleucyl-tRNA synthetase anticodon-binding" evidence="18">
    <location>
        <begin position="871"/>
        <end position="1020"/>
    </location>
</feature>
<evidence type="ECO:0000313" key="19">
    <source>
        <dbReference type="EMBL" id="KAI3917943.1"/>
    </source>
</evidence>
<evidence type="ECO:0000256" key="12">
    <source>
        <dbReference type="ARBA" id="ARBA00023146"/>
    </source>
</evidence>
<keyword evidence="6" id="KW-0479">Metal-binding</keyword>
<dbReference type="Pfam" id="PF08264">
    <property type="entry name" value="Anticodon_1"/>
    <property type="match status" value="1"/>
</dbReference>
<dbReference type="SUPFAM" id="SSF50324">
    <property type="entry name" value="Inorganic pyrophosphatase"/>
    <property type="match status" value="1"/>
</dbReference>
<dbReference type="Pfam" id="PF19302">
    <property type="entry name" value="DUF5915"/>
    <property type="match status" value="1"/>
</dbReference>
<feature type="domain" description="Aminoacyl-tRNA synthetase class Ia" evidence="17">
    <location>
        <begin position="291"/>
        <end position="354"/>
    </location>
</feature>
<sequence length="1267" mass="144111">MATARILATGMLHECNTHSAFFLRQSSFIKHQNINFSRRASSKRAFTCKSLYKPEIQIKPEGQPETLDYRVFFQDNSGKKLSPWHDVPLQLGDGVFNFFVEIPKETSAKMEVATDEPYTPIKQDTKKGKLRFYPYNINWNYGLLPQTWEDPTVANSEVDGAFGDNDPVEVVEIGDRQGKIGEILKVKPLGALAMIDEGELDWKIVAISLDDPRASLVNDVGDVEKHFPGTLTAIRDWFRDYKIPDGKPANKFGLGNKAANKDYALKVQFQSTMEEVREGKDFSFPKQEENILKYWSDIQAFENQLKRTENLPEFVFYDGPPFATGLPHYGHILAGTIKDIVTRYQTMTGHHVIRTRYVSEWENTVTRMGRGFKVMPYSTGCKTPLSNFEANANYKDVSDPEIMVSFPIIGDPHNAALVAWTTTPWSLPSNLCLCVNAKFDYVKVRNKMSGCVYVVAKCRLAQLPTDMKSKKKSKADAPPNASSQDSKDAKSKKSSSGGEVDKEADSGPYEVLETMTGASLVGLKYIPLFDYFAEFSDSAFRVVADDYVTDDSGTGVVHCAPAFGEEDYRVCVSNQEKIATPLIYRAVPSWFVAVEKLKKQLLENNKQTYWVPDFVKEKRFHNWLENARDWAVSRSRFWGTPLPIWISDDSKETVVMDSIEKLEKLSGVKVTDLHRHKIDHITIPSSRGPEFGVLRRVEDVFDCWFESGSMPYAQIHYPFENVDFFDKNFPGHFVAKGLDQTRGWFYTLMVLSTALFDEPAFRNLICNGLVLADDGKKMSKRLKNYPPPTEIIDTYGADALRLYLINSPVVRAEPLWFKEEGVKSVVRDVFLPWYNAYRFLVQNAKRIELEGLAPFVPIDQLEIQKSSNVLDQWINSETESLVHFVRQEMDAYRLYTVVPYLLKFIDNLTNIYVRFNRKRLKGRTGEEDCRMALSTLYHVLLTTCKVMSPFTPFFTEVLYQNLRKVSEGSEESVHYCSFPQAVGKREERIERSVTRMMTVIDLGREVRERHNKPLKAPLREMVVVHPDPNFLEDIAGKLREYVLEELNVRSIVPCNDPLKYASLRAEPDFSVLGKRLGKSMRIVEDKVQAMTQADILSFESVGEVTIDGHCLKLTDIKVVRVFKRPENMGEKEMDATGDGDVLVILDLRPDKSLFEAGVAREIVNKIQKLRKKAAGLEPTDMVEVYYESLGDDKSLQNVVNLQESYIRDALGFPLCPWNTASPHTVVIPNPEFQLENGRIKVDCIQDQPGVGIVLGELVLCNIWSGRV</sequence>
<dbReference type="GO" id="GO:0002161">
    <property type="term" value="F:aminoacyl-tRNA deacylase activity"/>
    <property type="evidence" value="ECO:0007669"/>
    <property type="project" value="InterPro"/>
</dbReference>
<dbReference type="GO" id="GO:0000287">
    <property type="term" value="F:magnesium ion binding"/>
    <property type="evidence" value="ECO:0007669"/>
    <property type="project" value="InterPro"/>
</dbReference>
<evidence type="ECO:0000256" key="6">
    <source>
        <dbReference type="ARBA" id="ARBA00022723"/>
    </source>
</evidence>
<evidence type="ECO:0000259" key="18">
    <source>
        <dbReference type="Pfam" id="PF08264"/>
    </source>
</evidence>
<dbReference type="GO" id="GO:0048608">
    <property type="term" value="P:reproductive structure development"/>
    <property type="evidence" value="ECO:0007669"/>
    <property type="project" value="UniProtKB-ARBA"/>
</dbReference>
<organism evidence="19 20">
    <name type="scientific">Papaver atlanticum</name>
    <dbReference type="NCBI Taxonomy" id="357466"/>
    <lineage>
        <taxon>Eukaryota</taxon>
        <taxon>Viridiplantae</taxon>
        <taxon>Streptophyta</taxon>
        <taxon>Embryophyta</taxon>
        <taxon>Tracheophyta</taxon>
        <taxon>Spermatophyta</taxon>
        <taxon>Magnoliopsida</taxon>
        <taxon>Ranunculales</taxon>
        <taxon>Papaveraceae</taxon>
        <taxon>Papaveroideae</taxon>
        <taxon>Papaver</taxon>
    </lineage>
</organism>